<proteinExistence type="predicted"/>
<dbReference type="GeneID" id="18266306"/>
<sequence length="272" mass="31913">MQAIPIETILSIIKYVDGNTALDMTLSDINGGFFSFIVGEDSYWKEQIQKDYSEFPSEFNLPLHFLTRENIVEKFEDRPFYYYLFLSRFAHKSSSFRFWKYSEDEFLLISENTFQAHFNSEVYDELFGEVEKPILKGKIMNKEGKISIYTSTFFKEVGITLKVRLDEIIGEQNSWINFYTTLTNEKLGPRFPLTHTGHDYPPLNLLFHIESASTLQFPQTIVRSPFLGNENSFLDTFFPKEINPTQLKCKLSKLILAYFNLRKEIVNNILPY</sequence>
<reference evidence="1 2" key="1">
    <citation type="journal article" date="2014" name="Proc. Natl. Acad. Sci. U.S.A.">
        <title>Thirty-thousand-year-old distant relative of giant icosahedral DNA viruses with a pandoravirus morphology.</title>
        <authorList>
            <person name="Legendre M."/>
            <person name="Bartoli J."/>
            <person name="Shmakova L."/>
            <person name="Jeudy S."/>
            <person name="Labadie K."/>
            <person name="Adrait A."/>
            <person name="Lescot M."/>
            <person name="Poirot O."/>
            <person name="Bertaux L."/>
            <person name="Bruley C."/>
            <person name="Coute Y."/>
            <person name="Rivkina E."/>
            <person name="Abergel C."/>
            <person name="Claverie J.M."/>
        </authorList>
    </citation>
    <scope>NUCLEOTIDE SEQUENCE [LARGE SCALE GENOMIC DNA]</scope>
    <source>
        <strain evidence="1">P1084-T</strain>
    </source>
</reference>
<name>W5SAP0_9VIRU</name>
<organism evidence="1 2">
    <name type="scientific">Pithovirus sibericum</name>
    <dbReference type="NCBI Taxonomy" id="1450746"/>
    <lineage>
        <taxon>Viruses</taxon>
        <taxon>Pithoviruses</taxon>
        <taxon>Orthopithovirinae</taxon>
        <taxon>Alphapithovirus</taxon>
        <taxon>Alphapithovirus sibericum</taxon>
    </lineage>
</organism>
<keyword evidence="2" id="KW-1185">Reference proteome</keyword>
<gene>
    <name evidence="1" type="ORF">pv_278</name>
</gene>
<dbReference type="EMBL" id="KF740664">
    <property type="protein sequence ID" value="AHH01845.1"/>
    <property type="molecule type" value="Genomic_DNA"/>
</dbReference>
<evidence type="ECO:0000313" key="1">
    <source>
        <dbReference type="EMBL" id="AHH01845.1"/>
    </source>
</evidence>
<accession>W5SAP0</accession>
<dbReference type="RefSeq" id="YP_009001180.1">
    <property type="nucleotide sequence ID" value="NC_023423.1"/>
</dbReference>
<protein>
    <submittedName>
        <fullName evidence="1">Uncharacterized protein</fullName>
    </submittedName>
</protein>
<evidence type="ECO:0000313" key="2">
    <source>
        <dbReference type="Proteomes" id="UP000202176"/>
    </source>
</evidence>
<dbReference type="KEGG" id="vg:18266306"/>
<dbReference type="Proteomes" id="UP000202176">
    <property type="component" value="Segment"/>
</dbReference>